<dbReference type="AlphaFoldDB" id="A0AAD1AIP7"/>
<evidence type="ECO:0000313" key="2">
    <source>
        <dbReference type="EMBL" id="AZZ57161.1"/>
    </source>
</evidence>
<sequence length="290" mass="31509">MIRANRGSSVLAVSMSSMLLLSGCLSSPDANSDERPLINFVPNVAMLDEATETVHEPLDVYGPDLRGRQMLERASDLLTEDCVHRAGHALTLVNVLDYPPSSRWTVNYFGPWTKERASRTGLDRPYDALSEAHQKEADIPPETTSALGECRDSARSDERNNFAERSPSESIYERGQSETWAWASHDPIWEKALGDLQGCMTAQGYTFDASRGPTAPVIAEAPNSEVGIRAALDEVECLSSTGAAQTFVDVVAAYQVAFIAANEAALVADKKDTDERIALAQKVISEHGGH</sequence>
<evidence type="ECO:0000313" key="3">
    <source>
        <dbReference type="Proteomes" id="UP000283946"/>
    </source>
</evidence>
<feature type="region of interest" description="Disordered" evidence="1">
    <location>
        <begin position="132"/>
        <end position="171"/>
    </location>
</feature>
<dbReference type="Proteomes" id="UP000283946">
    <property type="component" value="Chromosome"/>
</dbReference>
<dbReference type="KEGG" id="ria:C7V51_15750"/>
<reference evidence="2 3" key="1">
    <citation type="submission" date="2018-03" db="EMBL/GenBank/DDBJ databases">
        <title>Bacteriophage NCPPB3778 and a type I-E CRISPR drive the evolution of the US Biological Select Agent, Rathayibacter toxicus.</title>
        <authorList>
            <person name="Davis E.W.II."/>
            <person name="Tabima J.F."/>
            <person name="Weisberg A.J."/>
            <person name="Dantas Lopes L."/>
            <person name="Wiseman M.S."/>
            <person name="Wiseman M.S."/>
            <person name="Pupko T."/>
            <person name="Belcher M.S."/>
            <person name="Sechler A.J."/>
            <person name="Tancos M.A."/>
            <person name="Schroeder B.K."/>
            <person name="Murray T.D."/>
            <person name="Luster D.G."/>
            <person name="Schneider W.L."/>
            <person name="Rogers E."/>
            <person name="Andreote F.D."/>
            <person name="Grunwald N.J."/>
            <person name="Putnam M.L."/>
            <person name="Chang J.H."/>
        </authorList>
    </citation>
    <scope>NUCLEOTIDE SEQUENCE [LARGE SCALE GENOMIC DNA]</scope>
    <source>
        <strain evidence="2 3">NCCPB 2253</strain>
    </source>
</reference>
<gene>
    <name evidence="2" type="ORF">C7V51_15750</name>
</gene>
<organism evidence="2 3">
    <name type="scientific">Rathayibacter iranicus</name>
    <dbReference type="NCBI Taxonomy" id="59737"/>
    <lineage>
        <taxon>Bacteria</taxon>
        <taxon>Bacillati</taxon>
        <taxon>Actinomycetota</taxon>
        <taxon>Actinomycetes</taxon>
        <taxon>Micrococcales</taxon>
        <taxon>Microbacteriaceae</taxon>
        <taxon>Rathayibacter</taxon>
    </lineage>
</organism>
<evidence type="ECO:0000256" key="1">
    <source>
        <dbReference type="SAM" id="MobiDB-lite"/>
    </source>
</evidence>
<protein>
    <submittedName>
        <fullName evidence="2">Uncharacterized protein</fullName>
    </submittedName>
</protein>
<proteinExistence type="predicted"/>
<accession>A0AAD1AIP7</accession>
<name>A0AAD1AIP7_9MICO</name>
<dbReference type="PROSITE" id="PS51257">
    <property type="entry name" value="PROKAR_LIPOPROTEIN"/>
    <property type="match status" value="1"/>
</dbReference>
<dbReference type="EMBL" id="CP028130">
    <property type="protein sequence ID" value="AZZ57161.1"/>
    <property type="molecule type" value="Genomic_DNA"/>
</dbReference>
<feature type="compositionally biased region" description="Basic and acidic residues" evidence="1">
    <location>
        <begin position="149"/>
        <end position="162"/>
    </location>
</feature>